<dbReference type="Gene3D" id="3.30.40.10">
    <property type="entry name" value="Zinc/RING finger domain, C3HC4 (zinc finger)"/>
    <property type="match status" value="2"/>
</dbReference>
<dbReference type="CDD" id="cd16520">
    <property type="entry name" value="RING-HC_MIBs-like"/>
    <property type="match status" value="1"/>
</dbReference>
<feature type="repeat" description="ANK" evidence="5">
    <location>
        <begin position="326"/>
        <end position="358"/>
    </location>
</feature>
<feature type="domain" description="RING-type" evidence="7">
    <location>
        <begin position="681"/>
        <end position="714"/>
    </location>
</feature>
<dbReference type="SUPFAM" id="SSF57850">
    <property type="entry name" value="RING/U-box"/>
    <property type="match status" value="1"/>
</dbReference>
<dbReference type="Pfam" id="PF12796">
    <property type="entry name" value="Ank_2"/>
    <property type="match status" value="4"/>
</dbReference>
<sequence length="724" mass="81241">MNYGFGTGSGVSTFKIDGRTYTEKDILCKLIQGDSGWIKQCFTQNPRLIPQNSVCGLSFLSIACRLGDIATVKLLIENNAQCNVNAFDKNGFTPLHYAVLGNHLEVMSLMLNYGAKVNIQNDEGHSPLHLAIIKNYINLVKPLLEAAGDSVKVCIRNTDDTQARIFQEFRGYDEQVIHHEFRGYDGQVMYDTRKKVGNNTNLLDLACDSNNVDMVKLLLKFCVVKMGYDTALHLACCVGHIKSVKLILQSEQDSNVVRNNGFTALHIACDKGFTDIADLLIRFKSDINMVSTTGDTALHIACSKKFVDVVKLLVKFDADVNIVNSHGHTALHIACDEECTDIANFLIQSKSDINMISTSGDTALHIACSKKFVDVVKLLVKFDADVNIVNSHGYTALHIACDKECTDIANFLIQSKSDINMVSASGYTALHIACNKGFTDIVDLLIQSGADINKKDKYNETSLQCAVLRQHQDIVKLILSQAEVEFDIRNTHDQTPFLQAVSKGNLEIMQMLVLKGADLDAINKDGDNCLHIALREKMFHSKSKHLEILDEISCQLKEDRLSSIVVAGYLATQGANFYHKNKNNTTPLDIIKNSDLKSRLELYLVKVYECYVCGDNRVSIKFHPCRHRIICEECCSKIKIKKCNRCKQTVIHKTRFDGSEFKTVNPPQVFKNKQLSDEMICTICMEHRWDMVFDCGHTTCKKCGEVLDKCHMCRKHIKKKIMIH</sequence>
<dbReference type="Pfam" id="PF13920">
    <property type="entry name" value="zf-C3HC4_3"/>
    <property type="match status" value="2"/>
</dbReference>
<dbReference type="GO" id="GO:0005737">
    <property type="term" value="C:cytoplasm"/>
    <property type="evidence" value="ECO:0007669"/>
    <property type="project" value="TreeGrafter"/>
</dbReference>
<evidence type="ECO:0000313" key="8">
    <source>
        <dbReference type="Proteomes" id="UP000515154"/>
    </source>
</evidence>
<feature type="repeat" description="ANK" evidence="5">
    <location>
        <begin position="492"/>
        <end position="524"/>
    </location>
</feature>
<dbReference type="GO" id="GO:0008270">
    <property type="term" value="F:zinc ion binding"/>
    <property type="evidence" value="ECO:0007669"/>
    <property type="project" value="UniProtKB-KW"/>
</dbReference>
<dbReference type="PROSITE" id="PS50089">
    <property type="entry name" value="ZF_RING_2"/>
    <property type="match status" value="1"/>
</dbReference>
<dbReference type="PANTHER" id="PTHR23206">
    <property type="entry name" value="MASK PROTEIN"/>
    <property type="match status" value="1"/>
</dbReference>
<dbReference type="SMART" id="SM00184">
    <property type="entry name" value="RING"/>
    <property type="match status" value="2"/>
</dbReference>
<keyword evidence="8" id="KW-1185">Reference proteome</keyword>
<dbReference type="InterPro" id="IPR001841">
    <property type="entry name" value="Znf_RING"/>
</dbReference>
<keyword evidence="1" id="KW-0677">Repeat</keyword>
<dbReference type="PROSITE" id="PS50297">
    <property type="entry name" value="ANK_REP_REGION"/>
    <property type="match status" value="9"/>
</dbReference>
<evidence type="ECO:0000256" key="4">
    <source>
        <dbReference type="ARBA" id="ARBA00023043"/>
    </source>
</evidence>
<dbReference type="Pfam" id="PF00023">
    <property type="entry name" value="Ank"/>
    <property type="match status" value="1"/>
</dbReference>
<feature type="repeat" description="ANK" evidence="5">
    <location>
        <begin position="359"/>
        <end position="391"/>
    </location>
</feature>
<dbReference type="Pfam" id="PF13637">
    <property type="entry name" value="Ank_4"/>
    <property type="match status" value="1"/>
</dbReference>
<evidence type="ECO:0000256" key="6">
    <source>
        <dbReference type="PROSITE-ProRule" id="PRU00175"/>
    </source>
</evidence>
<feature type="repeat" description="ANK" evidence="5">
    <location>
        <begin position="123"/>
        <end position="149"/>
    </location>
</feature>
<feature type="repeat" description="ANK" evidence="5">
    <location>
        <begin position="425"/>
        <end position="457"/>
    </location>
</feature>
<evidence type="ECO:0000259" key="7">
    <source>
        <dbReference type="PROSITE" id="PS50089"/>
    </source>
</evidence>
<dbReference type="InterPro" id="IPR036770">
    <property type="entry name" value="Ankyrin_rpt-contain_sf"/>
</dbReference>
<dbReference type="SMART" id="SM00248">
    <property type="entry name" value="ANK"/>
    <property type="match status" value="14"/>
</dbReference>
<dbReference type="InterPro" id="IPR002110">
    <property type="entry name" value="Ankyrin_rpt"/>
</dbReference>
<feature type="repeat" description="ANK" evidence="5">
    <location>
        <begin position="260"/>
        <end position="292"/>
    </location>
</feature>
<dbReference type="InterPro" id="IPR013083">
    <property type="entry name" value="Znf_RING/FYVE/PHD"/>
</dbReference>
<organism evidence="8 9">
    <name type="scientific">Octopus sinensis</name>
    <name type="common">East Asian common octopus</name>
    <dbReference type="NCBI Taxonomy" id="2607531"/>
    <lineage>
        <taxon>Eukaryota</taxon>
        <taxon>Metazoa</taxon>
        <taxon>Spiralia</taxon>
        <taxon>Lophotrochozoa</taxon>
        <taxon>Mollusca</taxon>
        <taxon>Cephalopoda</taxon>
        <taxon>Coleoidea</taxon>
        <taxon>Octopodiformes</taxon>
        <taxon>Octopoda</taxon>
        <taxon>Incirrata</taxon>
        <taxon>Octopodidae</taxon>
        <taxon>Octopus</taxon>
    </lineage>
</organism>
<dbReference type="KEGG" id="osn:115221243"/>
<keyword evidence="2 6" id="KW-0863">Zinc-finger</keyword>
<dbReference type="SUPFAM" id="SSF48403">
    <property type="entry name" value="Ankyrin repeat"/>
    <property type="match status" value="2"/>
</dbReference>
<dbReference type="PRINTS" id="PR01415">
    <property type="entry name" value="ANKYRIN"/>
</dbReference>
<dbReference type="PANTHER" id="PTHR23206:SF7">
    <property type="entry name" value="PROTEIN KINASE DOMAIN-CONTAINING PROTEIN"/>
    <property type="match status" value="1"/>
</dbReference>
<keyword evidence="4 5" id="KW-0040">ANK repeat</keyword>
<feature type="repeat" description="ANK" evidence="5">
    <location>
        <begin position="293"/>
        <end position="325"/>
    </location>
</feature>
<dbReference type="PROSITE" id="PS50088">
    <property type="entry name" value="ANK_REPEAT"/>
    <property type="match status" value="9"/>
</dbReference>
<keyword evidence="3" id="KW-0862">Zinc</keyword>
<dbReference type="Gene3D" id="1.25.40.20">
    <property type="entry name" value="Ankyrin repeat-containing domain"/>
    <property type="match status" value="5"/>
</dbReference>
<feature type="repeat" description="ANK" evidence="5">
    <location>
        <begin position="392"/>
        <end position="424"/>
    </location>
</feature>
<dbReference type="InterPro" id="IPR051631">
    <property type="entry name" value="Ankyrin-KH/SAM_domain"/>
</dbReference>
<evidence type="ECO:0000256" key="5">
    <source>
        <dbReference type="PROSITE-ProRule" id="PRU00023"/>
    </source>
</evidence>
<accession>A0A7E6FIR2</accession>
<evidence type="ECO:0000313" key="9">
    <source>
        <dbReference type="RefSeq" id="XP_036366777.1"/>
    </source>
</evidence>
<dbReference type="GO" id="GO:0045087">
    <property type="term" value="P:innate immune response"/>
    <property type="evidence" value="ECO:0007669"/>
    <property type="project" value="TreeGrafter"/>
</dbReference>
<dbReference type="AlphaFoldDB" id="A0A7E6FIR2"/>
<dbReference type="RefSeq" id="XP_036366777.1">
    <property type="nucleotide sequence ID" value="XM_036510884.1"/>
</dbReference>
<evidence type="ECO:0000256" key="3">
    <source>
        <dbReference type="ARBA" id="ARBA00022833"/>
    </source>
</evidence>
<evidence type="ECO:0000256" key="2">
    <source>
        <dbReference type="ARBA" id="ARBA00022771"/>
    </source>
</evidence>
<name>A0A7E6FIR2_9MOLL</name>
<reference evidence="9" key="1">
    <citation type="submission" date="2025-08" db="UniProtKB">
        <authorList>
            <consortium name="RefSeq"/>
        </authorList>
    </citation>
    <scope>IDENTIFICATION</scope>
</reference>
<protein>
    <submittedName>
        <fullName evidence="9">Ankyrin-3-like isoform X1</fullName>
    </submittedName>
</protein>
<gene>
    <name evidence="9" type="primary">LOC115221243</name>
</gene>
<proteinExistence type="predicted"/>
<feature type="repeat" description="ANK" evidence="5">
    <location>
        <begin position="90"/>
        <end position="122"/>
    </location>
</feature>
<evidence type="ECO:0000256" key="1">
    <source>
        <dbReference type="ARBA" id="ARBA00022737"/>
    </source>
</evidence>
<dbReference type="Proteomes" id="UP000515154">
    <property type="component" value="Linkage group LG18"/>
</dbReference>
<keyword evidence="2 6" id="KW-0479">Metal-binding</keyword>